<evidence type="ECO:0000256" key="1">
    <source>
        <dbReference type="ARBA" id="ARBA00022630"/>
    </source>
</evidence>
<dbReference type="Pfam" id="PF07992">
    <property type="entry name" value="Pyr_redox_2"/>
    <property type="match status" value="1"/>
</dbReference>
<dbReference type="NCBIfam" id="TIGR01292">
    <property type="entry name" value="TRX_reduct"/>
    <property type="match status" value="1"/>
</dbReference>
<organism evidence="5 6">
    <name type="scientific">Methanocaldococcus villosus KIN24-T80</name>
    <dbReference type="NCBI Taxonomy" id="1069083"/>
    <lineage>
        <taxon>Archaea</taxon>
        <taxon>Methanobacteriati</taxon>
        <taxon>Methanobacteriota</taxon>
        <taxon>Methanomada group</taxon>
        <taxon>Methanococci</taxon>
        <taxon>Methanococcales</taxon>
        <taxon>Methanocaldococcaceae</taxon>
        <taxon>Methanocaldococcus</taxon>
    </lineage>
</organism>
<dbReference type="InterPro" id="IPR050097">
    <property type="entry name" value="Ferredoxin-NADP_redctase_2"/>
</dbReference>
<dbReference type="Proteomes" id="UP000053695">
    <property type="component" value="Unassembled WGS sequence"/>
</dbReference>
<evidence type="ECO:0000313" key="5">
    <source>
        <dbReference type="EMBL" id="ENN96810.1"/>
    </source>
</evidence>
<evidence type="ECO:0000256" key="3">
    <source>
        <dbReference type="SAM" id="Phobius"/>
    </source>
</evidence>
<keyword evidence="3" id="KW-0812">Transmembrane</keyword>
<evidence type="ECO:0000259" key="4">
    <source>
        <dbReference type="Pfam" id="PF07992"/>
    </source>
</evidence>
<keyword evidence="3" id="KW-0472">Membrane</keyword>
<keyword evidence="3" id="KW-1133">Transmembrane helix</keyword>
<dbReference type="InterPro" id="IPR023753">
    <property type="entry name" value="FAD/NAD-binding_dom"/>
</dbReference>
<proteinExistence type="predicted"/>
<sequence length="307" mass="33966">MLLKGVIMYDVIIIGAGPAGLSAGVYAMRGKLKAICIEKENPGGRIAEAGIVENYLGFEEIRGYELAERFRKHAEKFKLPIIYDEVVKIEKENGYFKVITKKSQYITKKIVIATGTRAKKLNINEDKFIGKGVSYCTMCDAFFYLNKDVIVLGRDTPAIMSAINLKDIAKRVILITDKKELKAAEPIMFDRLKEAKNIEIIYNAEILEIVGDERAEGVKIRVNGEEKIIKADGIFISYGHVPNTDFLKGVVELDKNGFVITDENCKTSVNGIYAVGDVRGGVMQVAKAVGDGCIAMANIIKELQRGM</sequence>
<feature type="domain" description="FAD/NAD(P)-binding" evidence="4">
    <location>
        <begin position="9"/>
        <end position="292"/>
    </location>
</feature>
<dbReference type="SUPFAM" id="SSF51905">
    <property type="entry name" value="FAD/NAD(P)-binding domain"/>
    <property type="match status" value="1"/>
</dbReference>
<dbReference type="STRING" id="1069083.GCA_000371805_01141"/>
<dbReference type="PRINTS" id="PR00368">
    <property type="entry name" value="FADPNR"/>
</dbReference>
<comment type="caution">
    <text evidence="5">The sequence shown here is derived from an EMBL/GenBank/DDBJ whole genome shotgun (WGS) entry which is preliminary data.</text>
</comment>
<gene>
    <name evidence="5" type="ORF">J422_00135</name>
</gene>
<name>N6VSF7_9EURY</name>
<dbReference type="PRINTS" id="PR00469">
    <property type="entry name" value="PNDRDTASEII"/>
</dbReference>
<dbReference type="GO" id="GO:0004791">
    <property type="term" value="F:thioredoxin-disulfide reductase (NADPH) activity"/>
    <property type="evidence" value="ECO:0007669"/>
    <property type="project" value="InterPro"/>
</dbReference>
<evidence type="ECO:0000313" key="6">
    <source>
        <dbReference type="Proteomes" id="UP000053695"/>
    </source>
</evidence>
<dbReference type="Gene3D" id="3.50.50.60">
    <property type="entry name" value="FAD/NAD(P)-binding domain"/>
    <property type="match status" value="2"/>
</dbReference>
<dbReference type="InterPro" id="IPR036188">
    <property type="entry name" value="FAD/NAD-bd_sf"/>
</dbReference>
<accession>N6VSF7</accession>
<keyword evidence="1" id="KW-0285">Flavoprotein</keyword>
<protein>
    <submittedName>
        <fullName evidence="5">Thioredoxin reductase</fullName>
    </submittedName>
</protein>
<keyword evidence="2" id="KW-0560">Oxidoreductase</keyword>
<keyword evidence="6" id="KW-1185">Reference proteome</keyword>
<reference evidence="5 6" key="1">
    <citation type="journal article" date="2013" name="Genome Announc.">
        <title>Draft Genome Sequence of a Highly Flagellated, Fast-Swimming Archaeon, Methanocaldococcus villosus Strain KIN24-T80 (DSM 22612).</title>
        <authorList>
            <person name="Thennarasu S."/>
            <person name="Polireddy D."/>
            <person name="Antony A."/>
            <person name="Yada M.R."/>
            <person name="Algarawi S."/>
            <person name="Sivakumar N."/>
        </authorList>
    </citation>
    <scope>NUCLEOTIDE SEQUENCE [LARGE SCALE GENOMIC DNA]</scope>
    <source>
        <strain evidence="5 6">KIN24-T80</strain>
    </source>
</reference>
<dbReference type="InterPro" id="IPR005982">
    <property type="entry name" value="Thioredox_Rdtase"/>
</dbReference>
<feature type="transmembrane region" description="Helical" evidence="3">
    <location>
        <begin position="6"/>
        <end position="27"/>
    </location>
</feature>
<dbReference type="PANTHER" id="PTHR48105">
    <property type="entry name" value="THIOREDOXIN REDUCTASE 1-RELATED-RELATED"/>
    <property type="match status" value="1"/>
</dbReference>
<dbReference type="GO" id="GO:0005737">
    <property type="term" value="C:cytoplasm"/>
    <property type="evidence" value="ECO:0007669"/>
    <property type="project" value="InterPro"/>
</dbReference>
<dbReference type="AlphaFoldDB" id="N6VSF7"/>
<dbReference type="GO" id="GO:0019430">
    <property type="term" value="P:removal of superoxide radicals"/>
    <property type="evidence" value="ECO:0007669"/>
    <property type="project" value="InterPro"/>
</dbReference>
<evidence type="ECO:0000256" key="2">
    <source>
        <dbReference type="ARBA" id="ARBA00023002"/>
    </source>
</evidence>
<dbReference type="EMBL" id="APMM01000001">
    <property type="protein sequence ID" value="ENN96810.1"/>
    <property type="molecule type" value="Genomic_DNA"/>
</dbReference>
<dbReference type="PATRIC" id="fig|1069083.5.peg.27"/>